<keyword evidence="3" id="KW-0433">Leucine-rich repeat</keyword>
<protein>
    <submittedName>
        <fullName evidence="6">Uncharacterized protein</fullName>
    </submittedName>
</protein>
<gene>
    <name evidence="6" type="ORF">HYPSUDRAFT_143179</name>
</gene>
<dbReference type="InterPro" id="IPR032675">
    <property type="entry name" value="LRR_dom_sf"/>
</dbReference>
<feature type="region of interest" description="Disordered" evidence="5">
    <location>
        <begin position="479"/>
        <end position="511"/>
    </location>
</feature>
<dbReference type="SUPFAM" id="SSF52075">
    <property type="entry name" value="Outer arm dynein light chain 1"/>
    <property type="match status" value="1"/>
</dbReference>
<dbReference type="STRING" id="945553.A0A0D2M9F9"/>
<evidence type="ECO:0000313" key="7">
    <source>
        <dbReference type="Proteomes" id="UP000054270"/>
    </source>
</evidence>
<dbReference type="EMBL" id="KN817572">
    <property type="protein sequence ID" value="KJA19978.1"/>
    <property type="molecule type" value="Genomic_DNA"/>
</dbReference>
<feature type="region of interest" description="Disordered" evidence="5">
    <location>
        <begin position="551"/>
        <end position="600"/>
    </location>
</feature>
<feature type="region of interest" description="Disordered" evidence="5">
    <location>
        <begin position="242"/>
        <end position="272"/>
    </location>
</feature>
<keyword evidence="2" id="KW-0963">Cytoplasm</keyword>
<keyword evidence="4" id="KW-0677">Repeat</keyword>
<dbReference type="PANTHER" id="PTHR15454">
    <property type="entry name" value="NISCHARIN RELATED"/>
    <property type="match status" value="1"/>
</dbReference>
<feature type="compositionally biased region" description="Low complexity" evidence="5">
    <location>
        <begin position="243"/>
        <end position="259"/>
    </location>
</feature>
<name>A0A0D2M9F9_HYPSF</name>
<comment type="subcellular location">
    <subcellularLocation>
        <location evidence="1">Cytoplasm</location>
    </subcellularLocation>
</comment>
<evidence type="ECO:0000313" key="6">
    <source>
        <dbReference type="EMBL" id="KJA19978.1"/>
    </source>
</evidence>
<dbReference type="OrthoDB" id="676979at2759"/>
<accession>A0A0D2M9F9</accession>
<dbReference type="InterPro" id="IPR001611">
    <property type="entry name" value="Leu-rich_rpt"/>
</dbReference>
<evidence type="ECO:0000256" key="4">
    <source>
        <dbReference type="ARBA" id="ARBA00022737"/>
    </source>
</evidence>
<proteinExistence type="predicted"/>
<sequence>MQTQAGDSYLRQLAAYIRRNGQALAEAGLFRRRKPEPLSPYPFLPLGWLSPSLSPPPPKPLLLAVDTHHLFYILMRLEALGIQAGPLDVQVEPPSRPTSYANFYAGQPDPETLSLASFRSSLSIVSNLSLPTSWWSRQEPPTIDAELKFIYSCFTKLPALAISAPGKKMIAELVGESLDRNAIPLDVFKNLQRLECENIDPRILLGWDLLSISLRSVKIRKSGLQDISQLFIGAVLDDRARRQGTSSQQRQRDTSLQPTPSSPGEPTPTSGQLPSASWAFLKHLYLPDNNLTLFPAELLPYLTSVTHLDLSSNLFVSVPSGLEELYSLTSLNLADNIIDSVLGIYLNLGQLLHLNLSHNRLESLCGLERLLALERVDLRHNLLEESSEIGRLVVLPNISELWIEGNPFVEIEESYRINCFDYFWKEDKTIILDGTPPTMYERRSLGVSEHAKSILPPSSSSAPVIAIEPSYDQVFAAPPHSRHNAELSSKESPQTPSDTASLVTGGRRQKKVKRIVDLDGNSASAPHSRLGSIQATTSAAVPLDAPAEVLPSSKRSRHGRYQTEHIPPSESIYPSNKSEARRARQSASAFEGSSGDERDVDTYRRTIESLKKDMGDGWLKVYNQTQAS</sequence>
<keyword evidence="7" id="KW-1185">Reference proteome</keyword>
<dbReference type="Pfam" id="PF13855">
    <property type="entry name" value="LRR_8"/>
    <property type="match status" value="1"/>
</dbReference>
<evidence type="ECO:0000256" key="1">
    <source>
        <dbReference type="ARBA" id="ARBA00004496"/>
    </source>
</evidence>
<dbReference type="Proteomes" id="UP000054270">
    <property type="component" value="Unassembled WGS sequence"/>
</dbReference>
<evidence type="ECO:0000256" key="2">
    <source>
        <dbReference type="ARBA" id="ARBA00022490"/>
    </source>
</evidence>
<evidence type="ECO:0000256" key="5">
    <source>
        <dbReference type="SAM" id="MobiDB-lite"/>
    </source>
</evidence>
<dbReference type="AlphaFoldDB" id="A0A0D2M9F9"/>
<dbReference type="PANTHER" id="PTHR15454:SF69">
    <property type="entry name" value="SERINE_THREONINE-PROTEIN KINASE 11-INTERACTING PROTEIN"/>
    <property type="match status" value="1"/>
</dbReference>
<dbReference type="GO" id="GO:0005737">
    <property type="term" value="C:cytoplasm"/>
    <property type="evidence" value="ECO:0007669"/>
    <property type="project" value="UniProtKB-SubCell"/>
</dbReference>
<evidence type="ECO:0000256" key="3">
    <source>
        <dbReference type="ARBA" id="ARBA00022614"/>
    </source>
</evidence>
<dbReference type="PROSITE" id="PS51450">
    <property type="entry name" value="LRR"/>
    <property type="match status" value="1"/>
</dbReference>
<dbReference type="OMA" id="RQDFGNT"/>
<dbReference type="InterPro" id="IPR003591">
    <property type="entry name" value="Leu-rich_rpt_typical-subtyp"/>
</dbReference>
<dbReference type="Gene3D" id="3.80.10.10">
    <property type="entry name" value="Ribonuclease Inhibitor"/>
    <property type="match status" value="2"/>
</dbReference>
<dbReference type="SMART" id="SM00369">
    <property type="entry name" value="LRR_TYP"/>
    <property type="match status" value="2"/>
</dbReference>
<feature type="compositionally biased region" description="Polar residues" evidence="5">
    <location>
        <begin position="490"/>
        <end position="502"/>
    </location>
</feature>
<organism evidence="6 7">
    <name type="scientific">Hypholoma sublateritium (strain FD-334 SS-4)</name>
    <dbReference type="NCBI Taxonomy" id="945553"/>
    <lineage>
        <taxon>Eukaryota</taxon>
        <taxon>Fungi</taxon>
        <taxon>Dikarya</taxon>
        <taxon>Basidiomycota</taxon>
        <taxon>Agaricomycotina</taxon>
        <taxon>Agaricomycetes</taxon>
        <taxon>Agaricomycetidae</taxon>
        <taxon>Agaricales</taxon>
        <taxon>Agaricineae</taxon>
        <taxon>Strophariaceae</taxon>
        <taxon>Hypholoma</taxon>
    </lineage>
</organism>
<reference evidence="7" key="1">
    <citation type="submission" date="2014-04" db="EMBL/GenBank/DDBJ databases">
        <title>Evolutionary Origins and Diversification of the Mycorrhizal Mutualists.</title>
        <authorList>
            <consortium name="DOE Joint Genome Institute"/>
            <consortium name="Mycorrhizal Genomics Consortium"/>
            <person name="Kohler A."/>
            <person name="Kuo A."/>
            <person name="Nagy L.G."/>
            <person name="Floudas D."/>
            <person name="Copeland A."/>
            <person name="Barry K.W."/>
            <person name="Cichocki N."/>
            <person name="Veneault-Fourrey C."/>
            <person name="LaButti K."/>
            <person name="Lindquist E.A."/>
            <person name="Lipzen A."/>
            <person name="Lundell T."/>
            <person name="Morin E."/>
            <person name="Murat C."/>
            <person name="Riley R."/>
            <person name="Ohm R."/>
            <person name="Sun H."/>
            <person name="Tunlid A."/>
            <person name="Henrissat B."/>
            <person name="Grigoriev I.V."/>
            <person name="Hibbett D.S."/>
            <person name="Martin F."/>
        </authorList>
    </citation>
    <scope>NUCLEOTIDE SEQUENCE [LARGE SCALE GENOMIC DNA]</scope>
    <source>
        <strain evidence="7">FD-334 SS-4</strain>
    </source>
</reference>